<dbReference type="OrthoDB" id="6625349at2759"/>
<dbReference type="InterPro" id="IPR012337">
    <property type="entry name" value="RNaseH-like_sf"/>
</dbReference>
<evidence type="ECO:0000313" key="2">
    <source>
        <dbReference type="Proteomes" id="UP000478052"/>
    </source>
</evidence>
<keyword evidence="2" id="KW-1185">Reference proteome</keyword>
<dbReference type="PANTHER" id="PTHR47501:SF5">
    <property type="entry name" value="HAT C-TERMINAL DIMERISATION DOMAIN-CONTAINING PROTEIN"/>
    <property type="match status" value="1"/>
</dbReference>
<dbReference type="AlphaFoldDB" id="A0A6G0VMM7"/>
<proteinExistence type="predicted"/>
<accession>A0A6G0VMM7</accession>
<dbReference type="EMBL" id="VUJU01015852">
    <property type="protein sequence ID" value="KAF0691837.1"/>
    <property type="molecule type" value="Genomic_DNA"/>
</dbReference>
<dbReference type="SUPFAM" id="SSF53098">
    <property type="entry name" value="Ribonuclease H-like"/>
    <property type="match status" value="1"/>
</dbReference>
<evidence type="ECO:0000313" key="1">
    <source>
        <dbReference type="EMBL" id="KAF0691837.1"/>
    </source>
</evidence>
<gene>
    <name evidence="1" type="ORF">FWK35_00036273</name>
</gene>
<evidence type="ECO:0008006" key="3">
    <source>
        <dbReference type="Google" id="ProtNLM"/>
    </source>
</evidence>
<comment type="caution">
    <text evidence="1">The sequence shown here is derived from an EMBL/GenBank/DDBJ whole genome shotgun (WGS) entry which is preliminary data.</text>
</comment>
<reference evidence="1 2" key="1">
    <citation type="submission" date="2019-08" db="EMBL/GenBank/DDBJ databases">
        <title>Whole genome of Aphis craccivora.</title>
        <authorList>
            <person name="Voronova N.V."/>
            <person name="Shulinski R.S."/>
            <person name="Bandarenka Y.V."/>
            <person name="Zhorov D.G."/>
            <person name="Warner D."/>
        </authorList>
    </citation>
    <scope>NUCLEOTIDE SEQUENCE [LARGE SCALE GENOMIC DNA]</scope>
    <source>
        <strain evidence="1">180601</strain>
        <tissue evidence="1">Whole Body</tissue>
    </source>
</reference>
<protein>
    <recommendedName>
        <fullName evidence="3">Zinc finger BED domain-containing protein 1-like</fullName>
    </recommendedName>
</protein>
<organism evidence="1 2">
    <name type="scientific">Aphis craccivora</name>
    <name type="common">Cowpea aphid</name>
    <dbReference type="NCBI Taxonomy" id="307492"/>
    <lineage>
        <taxon>Eukaryota</taxon>
        <taxon>Metazoa</taxon>
        <taxon>Ecdysozoa</taxon>
        <taxon>Arthropoda</taxon>
        <taxon>Hexapoda</taxon>
        <taxon>Insecta</taxon>
        <taxon>Pterygota</taxon>
        <taxon>Neoptera</taxon>
        <taxon>Paraneoptera</taxon>
        <taxon>Hemiptera</taxon>
        <taxon>Sternorrhyncha</taxon>
        <taxon>Aphidomorpha</taxon>
        <taxon>Aphidoidea</taxon>
        <taxon>Aphididae</taxon>
        <taxon>Aphidini</taxon>
        <taxon>Aphis</taxon>
        <taxon>Aphis</taxon>
    </lineage>
</organism>
<sequence length="177" mass="20504">MSNNNTKTIQKTLEETYSKQPKQKITQKMFNQANLELIVSTVSPFSFIEHPAFINYCNNVVNMIPVSRRTLMRDVDTCFTNMKEDMIETLNCVEYVCVTADCWTSFKRAFIGFTVHWIDPQTLQRKSNALACRRIMGSHTYDKLAEVIEQVLNEFNIQSKTTYLVTDNASNFAKAFR</sequence>
<name>A0A6G0VMM7_APHCR</name>
<dbReference type="Proteomes" id="UP000478052">
    <property type="component" value="Unassembled WGS sequence"/>
</dbReference>
<dbReference type="PANTHER" id="PTHR47501">
    <property type="entry name" value="TRANSPOSASE-RELATED"/>
    <property type="match status" value="1"/>
</dbReference>